<dbReference type="OMA" id="FDWACES"/>
<dbReference type="InParanoid" id="A0A165G0B1"/>
<evidence type="ECO:0000256" key="1">
    <source>
        <dbReference type="SAM" id="MobiDB-lite"/>
    </source>
</evidence>
<dbReference type="InterPro" id="IPR011009">
    <property type="entry name" value="Kinase-like_dom_sf"/>
</dbReference>
<dbReference type="Proteomes" id="UP000076632">
    <property type="component" value="Unassembled WGS sequence"/>
</dbReference>
<dbReference type="GeneID" id="28901279"/>
<proteinExistence type="predicted"/>
<dbReference type="OrthoDB" id="5327538at2759"/>
<dbReference type="Gene3D" id="3.90.1200.10">
    <property type="match status" value="1"/>
</dbReference>
<dbReference type="STRING" id="1328760.A0A165G0B1"/>
<keyword evidence="3" id="KW-1185">Reference proteome</keyword>
<protein>
    <submittedName>
        <fullName evidence="2">Uncharacterized protein</fullName>
    </submittedName>
</protein>
<sequence>MSDSLWSCDTDGCQKPGVRVLGDCIVCDRHLCSKHLQPEFHKCPPWEDSVAYVPLEEIARKEQLIKLRSKINIPALALHAFTLRKKAVRAIGPLDIDHNEPNSMTRARHYHIPIHFADGVIWLARIQEQHANAPPPAVRDLILQNQYATLRFLEELDVHAPGVFGYGLEQDTENRVGVGYLLLEKLPGTVFNWSSATPRQRKKVMDQVADVYIELSKYPFDKLGVVDPRSVALLDRPNNSRPLVVGGIFSGPLTTDIRSRTKEVRPLGPFNSLDEYYEHYITRIHGLISADQCYAHYAVDAFLAHLFFEEIRSLVVGANSKGGDAAAGSIPAAAASSSSSQPDKNTTQVDPQKFYLKHWDDRGDHILVDEHFNITGIIDWENAQITSAAYAFSSPLVFLHVDELFNGINDPGKHELDFAHILEKKGNKDLADFVRNGRTLIQFRLLVGYDFRRDFEGFLGLFEGLRKAINVDAHLDWDDWKSAALIRYQDKPRFKGLLSKIPPQKTSTAGASARPSKRARKE</sequence>
<name>A0A165G0B1_XYLHT</name>
<dbReference type="AlphaFoldDB" id="A0A165G0B1"/>
<reference evidence="2 3" key="1">
    <citation type="journal article" date="2016" name="Fungal Biol.">
        <title>The genome of Xylona heveae provides a window into fungal endophytism.</title>
        <authorList>
            <person name="Gazis R."/>
            <person name="Kuo A."/>
            <person name="Riley R."/>
            <person name="LaButti K."/>
            <person name="Lipzen A."/>
            <person name="Lin J."/>
            <person name="Amirebrahimi M."/>
            <person name="Hesse C.N."/>
            <person name="Spatafora J.W."/>
            <person name="Henrissat B."/>
            <person name="Hainaut M."/>
            <person name="Grigoriev I.V."/>
            <person name="Hibbett D.S."/>
        </authorList>
    </citation>
    <scope>NUCLEOTIDE SEQUENCE [LARGE SCALE GENOMIC DNA]</scope>
    <source>
        <strain evidence="2 3">TC161</strain>
    </source>
</reference>
<evidence type="ECO:0000313" key="2">
    <source>
        <dbReference type="EMBL" id="KZF21590.1"/>
    </source>
</evidence>
<organism evidence="2 3">
    <name type="scientific">Xylona heveae (strain CBS 132557 / TC161)</name>
    <dbReference type="NCBI Taxonomy" id="1328760"/>
    <lineage>
        <taxon>Eukaryota</taxon>
        <taxon>Fungi</taxon>
        <taxon>Dikarya</taxon>
        <taxon>Ascomycota</taxon>
        <taxon>Pezizomycotina</taxon>
        <taxon>Xylonomycetes</taxon>
        <taxon>Xylonales</taxon>
        <taxon>Xylonaceae</taxon>
        <taxon>Xylona</taxon>
    </lineage>
</organism>
<dbReference type="InterPro" id="IPR035896">
    <property type="entry name" value="AN1-like_Znf"/>
</dbReference>
<feature type="region of interest" description="Disordered" evidence="1">
    <location>
        <begin position="497"/>
        <end position="522"/>
    </location>
</feature>
<dbReference type="PANTHER" id="PTHR21310:SF15">
    <property type="entry name" value="AMINOGLYCOSIDE PHOSPHOTRANSFERASE DOMAIN-CONTAINING PROTEIN"/>
    <property type="match status" value="1"/>
</dbReference>
<dbReference type="EMBL" id="KV407460">
    <property type="protein sequence ID" value="KZF21590.1"/>
    <property type="molecule type" value="Genomic_DNA"/>
</dbReference>
<gene>
    <name evidence="2" type="ORF">L228DRAFT_283737</name>
</gene>
<dbReference type="SUPFAM" id="SSF56112">
    <property type="entry name" value="Protein kinase-like (PK-like)"/>
    <property type="match status" value="1"/>
</dbReference>
<dbReference type="SUPFAM" id="SSF118310">
    <property type="entry name" value="AN1-like Zinc finger"/>
    <property type="match status" value="1"/>
</dbReference>
<dbReference type="RefSeq" id="XP_018187145.1">
    <property type="nucleotide sequence ID" value="XM_018336142.1"/>
</dbReference>
<evidence type="ECO:0000313" key="3">
    <source>
        <dbReference type="Proteomes" id="UP000076632"/>
    </source>
</evidence>
<dbReference type="PANTHER" id="PTHR21310">
    <property type="entry name" value="AMINOGLYCOSIDE PHOSPHOTRANSFERASE-RELATED-RELATED"/>
    <property type="match status" value="1"/>
</dbReference>
<accession>A0A165G0B1</accession>
<dbReference type="InterPro" id="IPR051678">
    <property type="entry name" value="AGP_Transferase"/>
</dbReference>